<dbReference type="EMBL" id="JAUYVI010000002">
    <property type="protein sequence ID" value="MDQ7247360.1"/>
    <property type="molecule type" value="Genomic_DNA"/>
</dbReference>
<reference evidence="2" key="1">
    <citation type="submission" date="2023-08" db="EMBL/GenBank/DDBJ databases">
        <title>Rhodospirillaceae gen. nov., a novel taxon isolated from the Yangtze River Yuezi River estuary sludge.</title>
        <authorList>
            <person name="Ruan L."/>
        </authorList>
    </citation>
    <scope>NUCLEOTIDE SEQUENCE [LARGE SCALE GENOMIC DNA]</scope>
    <source>
        <strain evidence="2">R-7</strain>
    </source>
</reference>
<accession>A0ABU0YI18</accession>
<organism evidence="1 2">
    <name type="scientific">Dongia sedimenti</name>
    <dbReference type="NCBI Taxonomy" id="3064282"/>
    <lineage>
        <taxon>Bacteria</taxon>
        <taxon>Pseudomonadati</taxon>
        <taxon>Pseudomonadota</taxon>
        <taxon>Alphaproteobacteria</taxon>
        <taxon>Rhodospirillales</taxon>
        <taxon>Dongiaceae</taxon>
        <taxon>Dongia</taxon>
    </lineage>
</organism>
<name>A0ABU0YI18_9PROT</name>
<evidence type="ECO:0000313" key="2">
    <source>
        <dbReference type="Proteomes" id="UP001230156"/>
    </source>
</evidence>
<keyword evidence="2" id="KW-1185">Reference proteome</keyword>
<protein>
    <submittedName>
        <fullName evidence="1">Uncharacterized protein</fullName>
    </submittedName>
</protein>
<sequence>MGLFRSRKPVQVNVGNRYQVGDSPLMVWEVANLFQGIDGTPYAHIFCVADPSRRKTVAQNALEAGNQYVRIPDAHAH</sequence>
<proteinExistence type="predicted"/>
<evidence type="ECO:0000313" key="1">
    <source>
        <dbReference type="EMBL" id="MDQ7247360.1"/>
    </source>
</evidence>
<dbReference type="Proteomes" id="UP001230156">
    <property type="component" value="Unassembled WGS sequence"/>
</dbReference>
<dbReference type="RefSeq" id="WP_379954761.1">
    <property type="nucleotide sequence ID" value="NZ_JAUYVI010000002.1"/>
</dbReference>
<comment type="caution">
    <text evidence="1">The sequence shown here is derived from an EMBL/GenBank/DDBJ whole genome shotgun (WGS) entry which is preliminary data.</text>
</comment>
<gene>
    <name evidence="1" type="ORF">Q8A70_06765</name>
</gene>